<keyword evidence="6" id="KW-0045">Antibiotic biosynthesis</keyword>
<dbReference type="Pfam" id="PF08242">
    <property type="entry name" value="Methyltransf_12"/>
    <property type="match status" value="1"/>
</dbReference>
<dbReference type="Pfam" id="PF00668">
    <property type="entry name" value="Condensation"/>
    <property type="match status" value="1"/>
</dbReference>
<dbReference type="SUPFAM" id="SSF53474">
    <property type="entry name" value="alpha/beta-Hydrolases"/>
    <property type="match status" value="1"/>
</dbReference>
<evidence type="ECO:0000256" key="3">
    <source>
        <dbReference type="ARBA" id="ARBA00022450"/>
    </source>
</evidence>
<evidence type="ECO:0000313" key="9">
    <source>
        <dbReference type="Proteomes" id="UP000225889"/>
    </source>
</evidence>
<dbReference type="RefSeq" id="WP_099392407.1">
    <property type="nucleotide sequence ID" value="NZ_PDYF01000028.1"/>
</dbReference>
<protein>
    <submittedName>
        <fullName evidence="8">Non-ribosomal peptide synthetase</fullName>
    </submittedName>
</protein>
<dbReference type="PROSITE" id="PS00012">
    <property type="entry name" value="PHOSPHOPANTETHEINE"/>
    <property type="match status" value="1"/>
</dbReference>
<comment type="caution">
    <text evidence="8">The sequence shown here is derived from an EMBL/GenBank/DDBJ whole genome shotgun (WGS) entry which is preliminary data.</text>
</comment>
<dbReference type="Pfam" id="PF00550">
    <property type="entry name" value="PP-binding"/>
    <property type="match status" value="1"/>
</dbReference>
<dbReference type="Gene3D" id="3.40.50.1820">
    <property type="entry name" value="alpha/beta hydrolase"/>
    <property type="match status" value="1"/>
</dbReference>
<dbReference type="Proteomes" id="UP000225889">
    <property type="component" value="Unassembled WGS sequence"/>
</dbReference>
<dbReference type="GO" id="GO:0008610">
    <property type="term" value="P:lipid biosynthetic process"/>
    <property type="evidence" value="ECO:0007669"/>
    <property type="project" value="UniProtKB-ARBA"/>
</dbReference>
<dbReference type="InterPro" id="IPR045851">
    <property type="entry name" value="AMP-bd_C_sf"/>
</dbReference>
<evidence type="ECO:0000256" key="1">
    <source>
        <dbReference type="ARBA" id="ARBA00001957"/>
    </source>
</evidence>
<dbReference type="InterPro" id="IPR057737">
    <property type="entry name" value="Condensation_MtbB-like"/>
</dbReference>
<dbReference type="InterPro" id="IPR042099">
    <property type="entry name" value="ANL_N_sf"/>
</dbReference>
<dbReference type="InterPro" id="IPR010071">
    <property type="entry name" value="AA_adenyl_dom"/>
</dbReference>
<dbReference type="Gene3D" id="3.30.559.10">
    <property type="entry name" value="Chloramphenicol acetyltransferase-like domain"/>
    <property type="match status" value="1"/>
</dbReference>
<dbReference type="GO" id="GO:0031177">
    <property type="term" value="F:phosphopantetheine binding"/>
    <property type="evidence" value="ECO:0007669"/>
    <property type="project" value="TreeGrafter"/>
</dbReference>
<dbReference type="SUPFAM" id="SSF52777">
    <property type="entry name" value="CoA-dependent acyltransferases"/>
    <property type="match status" value="2"/>
</dbReference>
<keyword evidence="3" id="KW-0596">Phosphopantetheine</keyword>
<dbReference type="CDD" id="cd02440">
    <property type="entry name" value="AdoMet_MTases"/>
    <property type="match status" value="1"/>
</dbReference>
<dbReference type="EMBL" id="PDYF01000028">
    <property type="protein sequence ID" value="PHU34306.1"/>
    <property type="molecule type" value="Genomic_DNA"/>
</dbReference>
<dbReference type="InterPro" id="IPR029058">
    <property type="entry name" value="AB_hydrolase_fold"/>
</dbReference>
<organism evidence="8 9">
    <name type="scientific">Pseudobutyrivibrio ruminis</name>
    <dbReference type="NCBI Taxonomy" id="46206"/>
    <lineage>
        <taxon>Bacteria</taxon>
        <taxon>Bacillati</taxon>
        <taxon>Bacillota</taxon>
        <taxon>Clostridia</taxon>
        <taxon>Lachnospirales</taxon>
        <taxon>Lachnospiraceae</taxon>
        <taxon>Pseudobutyrivibrio</taxon>
    </lineage>
</organism>
<dbReference type="InterPro" id="IPR009081">
    <property type="entry name" value="PP-bd_ACP"/>
</dbReference>
<dbReference type="Pfam" id="PF00501">
    <property type="entry name" value="AMP-binding"/>
    <property type="match status" value="1"/>
</dbReference>
<gene>
    <name evidence="8" type="ORF">CSX01_10835</name>
</gene>
<dbReference type="Gene3D" id="1.10.1200.10">
    <property type="entry name" value="ACP-like"/>
    <property type="match status" value="1"/>
</dbReference>
<dbReference type="Gene3D" id="3.40.50.150">
    <property type="entry name" value="Vaccinia Virus protein VP39"/>
    <property type="match status" value="1"/>
</dbReference>
<dbReference type="InterPro" id="IPR029063">
    <property type="entry name" value="SAM-dependent_MTases_sf"/>
</dbReference>
<evidence type="ECO:0000256" key="5">
    <source>
        <dbReference type="ARBA" id="ARBA00022598"/>
    </source>
</evidence>
<dbReference type="Gene3D" id="3.40.50.12780">
    <property type="entry name" value="N-terminal domain of ligase-like"/>
    <property type="match status" value="1"/>
</dbReference>
<dbReference type="CDD" id="cd19535">
    <property type="entry name" value="Cyc_NRPS"/>
    <property type="match status" value="1"/>
</dbReference>
<evidence type="ECO:0000259" key="7">
    <source>
        <dbReference type="PROSITE" id="PS50075"/>
    </source>
</evidence>
<dbReference type="PANTHER" id="PTHR45527:SF10">
    <property type="entry name" value="PYOCHELIN SYNTHASE PCHF"/>
    <property type="match status" value="1"/>
</dbReference>
<dbReference type="GO" id="GO:0017000">
    <property type="term" value="P:antibiotic biosynthetic process"/>
    <property type="evidence" value="ECO:0007669"/>
    <property type="project" value="UniProtKB-KW"/>
</dbReference>
<dbReference type="SUPFAM" id="SSF56801">
    <property type="entry name" value="Acetyl-CoA synthetase-like"/>
    <property type="match status" value="1"/>
</dbReference>
<dbReference type="InterPro" id="IPR001031">
    <property type="entry name" value="Thioesterase"/>
</dbReference>
<sequence length="1852" mass="210092">MEKLDLTKEIKELELKNIHIWCEDNQLKFKAPKGAVTPEIKEFLINRKEDFIVFLNNNNKLLTFSEDEGARYEKFPLNDIQNSYVMGRSNTYELGGVACHGYLEVEFDEEIDPKLLERAWNKVIAKHDMLRAIVFDVGYQIIQESVPYVDVKCIDLNNGADKSEVEALRAELCDKQYELGKWPMCDLAVSLEGKKSIVYFSLDMLIADFLSMNLILNDLEKYYRDIDAPMDKTIRYRDVILYQDRLKKITSPAKREAENYWEAKLPTMGEAADIPVIKKIGIETSSFTQKKVFFEKEKWEKLCKVAKDNQVTASVLVLSALSEVVARWSGNDKFCINSTMFTRPLEVEGVNDVVGDFTDVNITSIDIDHSKTFLERVQKIQNDLWDDLEHNQISGVEVLRRLTKYKKKNVIIPVVFTSTLGLASSDDATVKRNVIYKISQTPQVYIDCQACDENGGAKVNWDVRDGVFDEALIDQMFESFKQILIDFVDNTDALLEKKEPIELSAESLKARNEANSFVKEYAPEMMQDGFLNSLKNHPDKIALSTDETHLSYKELSRYVQTVAEVLKENGIQPGDKIGIDIDKSHYQVAAVLATLICNGTYVPIDVRQPKARKNKITNSANIKVVLTDSDSDTYENCKSVNVKNLTLSMNDLDVSGQVTDYDRLAYIIFTSGTTGEPKGVCITHRAAMNTICDVNDRYELGEEDVYLGLANLSFDLSVFDIFSSFKVGGMLVLPTSSKIADPGYLYDLMLLRRVSFINAVPAQIQMIVNYVESAKSIKKSSWLRTVIMSGDWIPVNLPKRIYEFFENVRVVSKGGATEASIWSIYYDIKPGETFEKSVPYGKPMANQKFFVLNESLVPCPDYVTGNLYIGGIGLSAGYLNDKEMNDAKFVSLPETGERIYRTGDRGYYRPDGNIIFMGREVGDEQVKIHGHRIELAEIRSALTECTGVDSAVTFTTGEKAEELKIAAAVTPRRKAAATEYTVDEAEQNWSNECAKKCEEFIDGDLLEAWTKKSEEVVVGDIYNTFVYYKLFDELGKKASFDDVVNTIGVPEKLYKLTKRWLNVLVEKGVLAEEDGQYYLIENNVELDSKKLWEEFAQAEADFEYSKEFFKYLKMSSDVLPEMIRGDENPLNILFPKGDVGPAMASYHDNKINRVQNGIAKTEIINLAKRSYAENPEKTFRILEVGAGVGGTTLDLIPELDGLNVEYHFTDLSTFFLNNAKINFKDYDFLKYGIFDINQDFSEQGYDAFSFDVILCANVLHNAKNIHWVLDNLKNMLVDGGIMTVLEETRVSYILLTSMEFKDGLTGFEDERAIEDQTFFTRTQWENNFAGAGGNIVFEFPSKQSKLDITGQTVYVVRYQSEYEQLDKKKVLKELSEKVSPYMMPSNLLVLSELPLTANKKVDTKKIKSLLEVVDATGDDAFATKEMPETDLEKKVAAVWARELKISDVGRNDNFYDIGGDSLLIAQVVGKMVEEIEEAKDWEWSSLLTEMMQHPTVKEISIQIEKFLSSRDEFVDPSLIKIKESKKENAQSVAKVLFHAGTGTLSAYTEFMTLLEQDSKDDEAVLGFSFGNEAEYVSINTPDTFKVLGKKYGEILRKLGYKNYVLIGHCVGGLIALESAQYLKDNGLSVSDVTLISATIQKNKAQTAFGGLNDEIYYKALRTSLDNELLLERTFAKLINANELKAGYTISEEKMQEVIQYIVKELDANVSADTLCALDGEYKKVGDEFRRLASKPLSERLNNLYSAIERSDSELMEHERKLLNTLFNIFSQNFGCVAFHVPREYTGFVRIFSCEIQGASFYQEFFGEDYETWKQYIKGEHTFELIKGQHFDCIVGENLNKNIDRILDFKLED</sequence>
<dbReference type="Pfam" id="PF18563">
    <property type="entry name" value="TubC_N"/>
    <property type="match status" value="1"/>
</dbReference>
<reference evidence="8 9" key="2">
    <citation type="submission" date="2017-10" db="EMBL/GenBank/DDBJ databases">
        <authorList>
            <person name="Banno H."/>
            <person name="Chua N.-H."/>
        </authorList>
    </citation>
    <scope>NUCLEOTIDE SEQUENCE [LARGE SCALE GENOMIC DNA]</scope>
    <source>
        <strain evidence="8 9">JK626</strain>
    </source>
</reference>
<dbReference type="PANTHER" id="PTHR45527">
    <property type="entry name" value="NONRIBOSOMAL PEPTIDE SYNTHETASE"/>
    <property type="match status" value="1"/>
</dbReference>
<dbReference type="GO" id="GO:0005737">
    <property type="term" value="C:cytoplasm"/>
    <property type="evidence" value="ECO:0007669"/>
    <property type="project" value="TreeGrafter"/>
</dbReference>
<evidence type="ECO:0000256" key="2">
    <source>
        <dbReference type="ARBA" id="ARBA00004924"/>
    </source>
</evidence>
<dbReference type="SUPFAM" id="SSF53335">
    <property type="entry name" value="S-adenosyl-L-methionine-dependent methyltransferases"/>
    <property type="match status" value="1"/>
</dbReference>
<keyword evidence="4" id="KW-0597">Phosphoprotein</keyword>
<dbReference type="PROSITE" id="PS00455">
    <property type="entry name" value="AMP_BINDING"/>
    <property type="match status" value="1"/>
</dbReference>
<feature type="domain" description="Carrier" evidence="7">
    <location>
        <begin position="1426"/>
        <end position="1507"/>
    </location>
</feature>
<dbReference type="GO" id="GO:0043041">
    <property type="term" value="P:amino acid activation for nonribosomal peptide biosynthetic process"/>
    <property type="evidence" value="ECO:0007669"/>
    <property type="project" value="TreeGrafter"/>
</dbReference>
<dbReference type="InterPro" id="IPR000873">
    <property type="entry name" value="AMP-dep_synth/lig_dom"/>
</dbReference>
<keyword evidence="5" id="KW-0436">Ligase</keyword>
<dbReference type="Pfam" id="PF00975">
    <property type="entry name" value="Thioesterase"/>
    <property type="match status" value="1"/>
</dbReference>
<dbReference type="InterPro" id="IPR020845">
    <property type="entry name" value="AMP-binding_CS"/>
</dbReference>
<dbReference type="PROSITE" id="PS50075">
    <property type="entry name" value="CARRIER"/>
    <property type="match status" value="1"/>
</dbReference>
<dbReference type="Gene3D" id="3.30.300.30">
    <property type="match status" value="1"/>
</dbReference>
<accession>A0A2G3DTE2</accession>
<dbReference type="SUPFAM" id="SSF47336">
    <property type="entry name" value="ACP-like"/>
    <property type="match status" value="1"/>
</dbReference>
<dbReference type="InterPro" id="IPR044894">
    <property type="entry name" value="TubC_N_sf"/>
</dbReference>
<reference evidence="8 9" key="1">
    <citation type="submission" date="2017-10" db="EMBL/GenBank/DDBJ databases">
        <title>Resolving the taxonomy of Roseburia spp., Eubacterium rectale and Agathobacter spp. through phylogenomic analysis.</title>
        <authorList>
            <person name="Sheridan P.O."/>
            <person name="Walker A.W."/>
            <person name="Duncan S.H."/>
            <person name="Scott K.P."/>
            <person name="Toole P.W.O."/>
            <person name="Luis P."/>
            <person name="Flint H.J."/>
        </authorList>
    </citation>
    <scope>NUCLEOTIDE SEQUENCE [LARGE SCALE GENOMIC DNA]</scope>
    <source>
        <strain evidence="8 9">JK626</strain>
    </source>
</reference>
<dbReference type="GO" id="GO:0009403">
    <property type="term" value="P:toxin biosynthetic process"/>
    <property type="evidence" value="ECO:0007669"/>
    <property type="project" value="UniProtKB-ARBA"/>
</dbReference>
<proteinExistence type="predicted"/>
<evidence type="ECO:0000313" key="8">
    <source>
        <dbReference type="EMBL" id="PHU34306.1"/>
    </source>
</evidence>
<dbReference type="NCBIfam" id="TIGR01733">
    <property type="entry name" value="AA-adenyl-dom"/>
    <property type="match status" value="1"/>
</dbReference>
<dbReference type="InterPro" id="IPR041464">
    <property type="entry name" value="TubC_N"/>
</dbReference>
<dbReference type="InterPro" id="IPR006162">
    <property type="entry name" value="Ppantetheine_attach_site"/>
</dbReference>
<comment type="cofactor">
    <cofactor evidence="1">
        <name>pantetheine 4'-phosphate</name>
        <dbReference type="ChEBI" id="CHEBI:47942"/>
    </cofactor>
</comment>
<evidence type="ECO:0000256" key="6">
    <source>
        <dbReference type="ARBA" id="ARBA00023194"/>
    </source>
</evidence>
<dbReference type="InterPro" id="IPR001242">
    <property type="entry name" value="Condensation_dom"/>
</dbReference>
<dbReference type="Gene3D" id="3.30.559.30">
    <property type="entry name" value="Nonribosomal peptide synthetase, condensation domain"/>
    <property type="match status" value="1"/>
</dbReference>
<dbReference type="Gene3D" id="1.10.10.1830">
    <property type="entry name" value="Non-ribosomal peptide synthase, adenylation domain"/>
    <property type="match status" value="1"/>
</dbReference>
<dbReference type="InterPro" id="IPR013217">
    <property type="entry name" value="Methyltransf_12"/>
</dbReference>
<comment type="pathway">
    <text evidence="2">Siderophore biosynthesis.</text>
</comment>
<dbReference type="InterPro" id="IPR036736">
    <property type="entry name" value="ACP-like_sf"/>
</dbReference>
<evidence type="ECO:0000256" key="4">
    <source>
        <dbReference type="ARBA" id="ARBA00022553"/>
    </source>
</evidence>
<dbReference type="InterPro" id="IPR023213">
    <property type="entry name" value="CAT-like_dom_sf"/>
</dbReference>
<name>A0A2G3DTE2_9FIRM</name>
<dbReference type="GO" id="GO:0016874">
    <property type="term" value="F:ligase activity"/>
    <property type="evidence" value="ECO:0007669"/>
    <property type="project" value="UniProtKB-KW"/>
</dbReference>